<evidence type="ECO:0000256" key="3">
    <source>
        <dbReference type="ARBA" id="ARBA00022676"/>
    </source>
</evidence>
<feature type="domain" description="Glycosyltransferase 2-like" evidence="5">
    <location>
        <begin position="7"/>
        <end position="112"/>
    </location>
</feature>
<protein>
    <submittedName>
        <fullName evidence="6">Glycosyltransferase</fullName>
    </submittedName>
</protein>
<dbReference type="Gene3D" id="3.90.550.10">
    <property type="entry name" value="Spore Coat Polysaccharide Biosynthesis Protein SpsA, Chain A"/>
    <property type="match status" value="1"/>
</dbReference>
<accession>A0A4S5C3I9</accession>
<dbReference type="EMBL" id="SSXH01000887">
    <property type="protein sequence ID" value="THJ37066.1"/>
    <property type="molecule type" value="Genomic_DNA"/>
</dbReference>
<reference evidence="6 7" key="1">
    <citation type="submission" date="2019-04" db="EMBL/GenBank/DDBJ databases">
        <title>Draft genome sequences for three unisolated Alnus-infective Frankia Sp+ strains, AgTrS, AiOr and AvVan, the first sequenced Frankia strains able to sporulate in-planta.</title>
        <authorList>
            <person name="Bethencourt L."/>
            <person name="Vautrin F."/>
            <person name="Taib N."/>
            <person name="Dubost A."/>
            <person name="Castro-Garcia L."/>
            <person name="Imbaud O."/>
            <person name="Abrouk D."/>
            <person name="Fournier P."/>
            <person name="Briolay J."/>
            <person name="Nguyen A."/>
            <person name="Normand P."/>
            <person name="Fernandez M.P."/>
            <person name="Brochier-Armanet C."/>
            <person name="Herrera-Belaroussi A."/>
        </authorList>
    </citation>
    <scope>NUCLEOTIDE SEQUENCE [LARGE SCALE GENOMIC DNA]</scope>
    <source>
        <strain evidence="6 7">AvVan</strain>
    </source>
</reference>
<dbReference type="OrthoDB" id="9771846at2"/>
<dbReference type="PANTHER" id="PTHR43179">
    <property type="entry name" value="RHAMNOSYLTRANSFERASE WBBL"/>
    <property type="match status" value="1"/>
</dbReference>
<dbReference type="AlphaFoldDB" id="A0A4S5C3I9"/>
<comment type="pathway">
    <text evidence="1">Cell wall biogenesis; cell wall polysaccharide biosynthesis.</text>
</comment>
<keyword evidence="4 6" id="KW-0808">Transferase</keyword>
<keyword evidence="3" id="KW-0328">Glycosyltransferase</keyword>
<dbReference type="InterPro" id="IPR029044">
    <property type="entry name" value="Nucleotide-diphossugar_trans"/>
</dbReference>
<evidence type="ECO:0000313" key="7">
    <source>
        <dbReference type="Proteomes" id="UP000305282"/>
    </source>
</evidence>
<dbReference type="SUPFAM" id="SSF53448">
    <property type="entry name" value="Nucleotide-diphospho-sugar transferases"/>
    <property type="match status" value="1"/>
</dbReference>
<evidence type="ECO:0000256" key="4">
    <source>
        <dbReference type="ARBA" id="ARBA00022679"/>
    </source>
</evidence>
<dbReference type="InterPro" id="IPR001173">
    <property type="entry name" value="Glyco_trans_2-like"/>
</dbReference>
<sequence>MAPPLPVVIVHRDQPQRLLDTIDAFRAQDVPVMITIIDNGSAVLPPVEAADVAVVPTGGNLGFGPAANVGYRAFLADADAGEWVVLAPHDALPEPTCLSHMLSVLAEQPRAGLACADVGDAATPVIDPYFGGILAPASVEKGWEPAGHPHGTLMFARRACLDEVGIFDERYFAYCEEADLALRAKAAGWESGLVRGAMVKNPHIGSTSAAIDYLQLRNTLLLVRDHSGRYHAFIRFSIALWHLASGAVAPARRGPYWDLEGRVRGLLDFLRGRFGPPPAHLLAKR</sequence>
<organism evidence="6 7">
    <name type="scientific">Candidatus Frankia alpina</name>
    <dbReference type="NCBI Taxonomy" id="2699483"/>
    <lineage>
        <taxon>Bacteria</taxon>
        <taxon>Bacillati</taxon>
        <taxon>Actinomycetota</taxon>
        <taxon>Actinomycetes</taxon>
        <taxon>Frankiales</taxon>
        <taxon>Frankiaceae</taxon>
        <taxon>Frankia</taxon>
    </lineage>
</organism>
<dbReference type="GO" id="GO:0016757">
    <property type="term" value="F:glycosyltransferase activity"/>
    <property type="evidence" value="ECO:0007669"/>
    <property type="project" value="UniProtKB-KW"/>
</dbReference>
<dbReference type="Proteomes" id="UP000305282">
    <property type="component" value="Unassembled WGS sequence"/>
</dbReference>
<proteinExistence type="inferred from homology"/>
<name>A0A4S5C3I9_9ACTN</name>
<evidence type="ECO:0000313" key="6">
    <source>
        <dbReference type="EMBL" id="THJ37066.1"/>
    </source>
</evidence>
<dbReference type="PANTHER" id="PTHR43179:SF12">
    <property type="entry name" value="GALACTOFURANOSYLTRANSFERASE GLFT2"/>
    <property type="match status" value="1"/>
</dbReference>
<dbReference type="RefSeq" id="WP_136449570.1">
    <property type="nucleotide sequence ID" value="NZ_CADCWT010000235.1"/>
</dbReference>
<comment type="caution">
    <text evidence="6">The sequence shown here is derived from an EMBL/GenBank/DDBJ whole genome shotgun (WGS) entry which is preliminary data.</text>
</comment>
<evidence type="ECO:0000256" key="2">
    <source>
        <dbReference type="ARBA" id="ARBA00006739"/>
    </source>
</evidence>
<keyword evidence="7" id="KW-1185">Reference proteome</keyword>
<evidence type="ECO:0000256" key="1">
    <source>
        <dbReference type="ARBA" id="ARBA00004776"/>
    </source>
</evidence>
<gene>
    <name evidence="6" type="ORF">E7Y31_21765</name>
</gene>
<comment type="similarity">
    <text evidence="2">Belongs to the glycosyltransferase 2 family.</text>
</comment>
<dbReference type="Pfam" id="PF00535">
    <property type="entry name" value="Glycos_transf_2"/>
    <property type="match status" value="1"/>
</dbReference>
<evidence type="ECO:0000259" key="5">
    <source>
        <dbReference type="Pfam" id="PF00535"/>
    </source>
</evidence>